<comment type="caution">
    <text evidence="4">The sequence shown here is derived from an EMBL/GenBank/DDBJ whole genome shotgun (WGS) entry which is preliminary data.</text>
</comment>
<dbReference type="RefSeq" id="WP_310034224.1">
    <property type="nucleotide sequence ID" value="NZ_JAVDRL010000012.1"/>
</dbReference>
<dbReference type="Pfam" id="PF03793">
    <property type="entry name" value="PASTA"/>
    <property type="match status" value="3"/>
</dbReference>
<gene>
    <name evidence="4" type="ORF">J2800_004116</name>
</gene>
<keyword evidence="2" id="KW-0812">Transmembrane</keyword>
<dbReference type="InterPro" id="IPR005543">
    <property type="entry name" value="PASTA_dom"/>
</dbReference>
<dbReference type="Gene3D" id="2.60.40.10">
    <property type="entry name" value="Immunoglobulins"/>
    <property type="match status" value="1"/>
</dbReference>
<dbReference type="SMART" id="SM00740">
    <property type="entry name" value="PASTA"/>
    <property type="match status" value="4"/>
</dbReference>
<keyword evidence="4" id="KW-0418">Kinase</keyword>
<feature type="transmembrane region" description="Helical" evidence="2">
    <location>
        <begin position="129"/>
        <end position="152"/>
    </location>
</feature>
<keyword evidence="5" id="KW-1185">Reference proteome</keyword>
<keyword evidence="4" id="KW-0808">Transferase</keyword>
<feature type="region of interest" description="Disordered" evidence="1">
    <location>
        <begin position="184"/>
        <end position="209"/>
    </location>
</feature>
<reference evidence="4 5" key="1">
    <citation type="submission" date="2023-07" db="EMBL/GenBank/DDBJ databases">
        <title>Sorghum-associated microbial communities from plants grown in Nebraska, USA.</title>
        <authorList>
            <person name="Schachtman D."/>
        </authorList>
    </citation>
    <scope>NUCLEOTIDE SEQUENCE [LARGE SCALE GENOMIC DNA]</scope>
    <source>
        <strain evidence="4 5">DS2154</strain>
    </source>
</reference>
<evidence type="ECO:0000259" key="3">
    <source>
        <dbReference type="PROSITE" id="PS51178"/>
    </source>
</evidence>
<keyword evidence="2" id="KW-0472">Membrane</keyword>
<dbReference type="CDD" id="cd06577">
    <property type="entry name" value="PASTA_pknB"/>
    <property type="match status" value="4"/>
</dbReference>
<feature type="domain" description="PASTA" evidence="3">
    <location>
        <begin position="289"/>
        <end position="355"/>
    </location>
</feature>
<dbReference type="Gene3D" id="3.30.10.20">
    <property type="match status" value="4"/>
</dbReference>
<evidence type="ECO:0000256" key="2">
    <source>
        <dbReference type="SAM" id="Phobius"/>
    </source>
</evidence>
<dbReference type="Proteomes" id="UP001262754">
    <property type="component" value="Unassembled WGS sequence"/>
</dbReference>
<protein>
    <submittedName>
        <fullName evidence="4">Serine/threonine-protein kinase</fullName>
        <ecNumber evidence="4">2.7.11.1</ecNumber>
    </submittedName>
</protein>
<dbReference type="PROSITE" id="PS51178">
    <property type="entry name" value="PASTA"/>
    <property type="match status" value="3"/>
</dbReference>
<sequence>MPSFEIPDGPTSVALKTEAGFHKANAVFGVTNKTGEGLTARFSVQIQGGGKAEWYSIQGEPERPVAAGETQTVTVVAKIPAATPPGQHRIKLRATNVNDPDNDSTDSAVATVTIPAVAKPPTKKKPFPWWIIAVAAGVLVLVIGAIIAVVLLTGGPKVPKVIGLDYPAAVAKLKEKGYAAAPEIKEPAPDKPLGKVFKQDPEGGEKADPKTVQVKLTVAGVPTVATPSVIGLDYPAAVAVFEKSGFKVGPAIEEVSPENSLGLVFKQEPAADAQADPKRVEVKLTVAVGETVTVPVVTGKPFVAAQALLEDRGFSVAPAVVGKASGQKPDVVLTQNPAGDVKAAKGGVVTLTVDPGVAVPDLLSPPVNGIAGIQALKNAGLDIGTISSSCRGAPNMVVGQSIAAKTKVALGTRVDITVASATASPTAFRLCNAVVDLRTQNFGNQVRGVNALSPNTRAFQPK</sequence>
<dbReference type="EMBL" id="JAVDRL010000012">
    <property type="protein sequence ID" value="MDR6533354.1"/>
    <property type="molecule type" value="Genomic_DNA"/>
</dbReference>
<name>A0ABU1N4I8_9CAUL</name>
<dbReference type="GO" id="GO:0004674">
    <property type="term" value="F:protein serine/threonine kinase activity"/>
    <property type="evidence" value="ECO:0007669"/>
    <property type="project" value="UniProtKB-EC"/>
</dbReference>
<keyword evidence="2" id="KW-1133">Transmembrane helix</keyword>
<proteinExistence type="predicted"/>
<evidence type="ECO:0000313" key="5">
    <source>
        <dbReference type="Proteomes" id="UP001262754"/>
    </source>
</evidence>
<evidence type="ECO:0000256" key="1">
    <source>
        <dbReference type="SAM" id="MobiDB-lite"/>
    </source>
</evidence>
<evidence type="ECO:0000313" key="4">
    <source>
        <dbReference type="EMBL" id="MDR6533354.1"/>
    </source>
</evidence>
<dbReference type="InterPro" id="IPR013783">
    <property type="entry name" value="Ig-like_fold"/>
</dbReference>
<dbReference type="EC" id="2.7.11.1" evidence="4"/>
<feature type="domain" description="PASTA" evidence="3">
    <location>
        <begin position="155"/>
        <end position="220"/>
    </location>
</feature>
<accession>A0ABU1N4I8</accession>
<feature type="domain" description="PASTA" evidence="3">
    <location>
        <begin position="223"/>
        <end position="288"/>
    </location>
</feature>
<organism evidence="4 5">
    <name type="scientific">Caulobacter rhizosphaerae</name>
    <dbReference type="NCBI Taxonomy" id="2010972"/>
    <lineage>
        <taxon>Bacteria</taxon>
        <taxon>Pseudomonadati</taxon>
        <taxon>Pseudomonadota</taxon>
        <taxon>Alphaproteobacteria</taxon>
        <taxon>Caulobacterales</taxon>
        <taxon>Caulobacteraceae</taxon>
        <taxon>Caulobacter</taxon>
    </lineage>
</organism>